<evidence type="ECO:0000313" key="3">
    <source>
        <dbReference type="Proteomes" id="UP000298358"/>
    </source>
</evidence>
<organism evidence="2 3">
    <name type="scientific">Microbacterium paludicola</name>
    <dbReference type="NCBI Taxonomy" id="300019"/>
    <lineage>
        <taxon>Bacteria</taxon>
        <taxon>Bacillati</taxon>
        <taxon>Actinomycetota</taxon>
        <taxon>Actinomycetes</taxon>
        <taxon>Micrococcales</taxon>
        <taxon>Microbacteriaceae</taxon>
        <taxon>Microbacterium</taxon>
    </lineage>
</organism>
<keyword evidence="1" id="KW-0472">Membrane</keyword>
<evidence type="ECO:0000313" key="2">
    <source>
        <dbReference type="EMBL" id="TFU30653.1"/>
    </source>
</evidence>
<accession>A0A4Y9FQ65</accession>
<keyword evidence="1" id="KW-1133">Transmembrane helix</keyword>
<dbReference type="OrthoDB" id="4775598at2"/>
<keyword evidence="3" id="KW-1185">Reference proteome</keyword>
<evidence type="ECO:0000256" key="1">
    <source>
        <dbReference type="SAM" id="Phobius"/>
    </source>
</evidence>
<sequence>MTTQYPQQPGYPAAGPVDPGRGMSIAGIICGVLVPVVGLILSIIGRNKSKQAGFDGKLGTIGLIVSIVFIVLWIIGAIAMWAFFAALMAEYSTYMG</sequence>
<feature type="transmembrane region" description="Helical" evidence="1">
    <location>
        <begin position="25"/>
        <end position="46"/>
    </location>
</feature>
<gene>
    <name evidence="2" type="ORF">E4U02_14305</name>
</gene>
<dbReference type="EMBL" id="SPQB01000055">
    <property type="protein sequence ID" value="TFU30653.1"/>
    <property type="molecule type" value="Genomic_DNA"/>
</dbReference>
<protein>
    <submittedName>
        <fullName evidence="2">DUF4190 domain-containing protein</fullName>
    </submittedName>
</protein>
<keyword evidence="1" id="KW-0812">Transmembrane</keyword>
<reference evidence="2 3" key="1">
    <citation type="submission" date="2019-03" db="EMBL/GenBank/DDBJ databases">
        <title>Diversity of the mouse oral microbiome.</title>
        <authorList>
            <person name="Joseph S."/>
            <person name="Aduse-Opoku J."/>
            <person name="Curtis M."/>
            <person name="Wade W."/>
            <person name="Hashim A."/>
        </authorList>
    </citation>
    <scope>NUCLEOTIDE SEQUENCE [LARGE SCALE GENOMIC DNA]</scope>
    <source>
        <strain evidence="2 3">P1012</strain>
    </source>
</reference>
<dbReference type="AlphaFoldDB" id="A0A4Y9FQ65"/>
<feature type="transmembrane region" description="Helical" evidence="1">
    <location>
        <begin position="58"/>
        <end position="87"/>
    </location>
</feature>
<dbReference type="RefSeq" id="WP_135115493.1">
    <property type="nucleotide sequence ID" value="NZ_JADGLL010000055.1"/>
</dbReference>
<comment type="caution">
    <text evidence="2">The sequence shown here is derived from an EMBL/GenBank/DDBJ whole genome shotgun (WGS) entry which is preliminary data.</text>
</comment>
<dbReference type="Proteomes" id="UP000298358">
    <property type="component" value="Unassembled WGS sequence"/>
</dbReference>
<proteinExistence type="predicted"/>
<name>A0A4Y9FQ65_9MICO</name>